<organism evidence="2 3">
    <name type="scientific">Exophiala mesophila</name>
    <name type="common">Black yeast-like fungus</name>
    <dbReference type="NCBI Taxonomy" id="212818"/>
    <lineage>
        <taxon>Eukaryota</taxon>
        <taxon>Fungi</taxon>
        <taxon>Dikarya</taxon>
        <taxon>Ascomycota</taxon>
        <taxon>Pezizomycotina</taxon>
        <taxon>Eurotiomycetes</taxon>
        <taxon>Chaetothyriomycetidae</taxon>
        <taxon>Chaetothyriales</taxon>
        <taxon>Herpotrichiellaceae</taxon>
        <taxon>Exophiala</taxon>
    </lineage>
</organism>
<dbReference type="AlphaFoldDB" id="A0A438MX62"/>
<evidence type="ECO:0000313" key="2">
    <source>
        <dbReference type="EMBL" id="RVX67503.1"/>
    </source>
</evidence>
<evidence type="ECO:0000313" key="3">
    <source>
        <dbReference type="Proteomes" id="UP000288859"/>
    </source>
</evidence>
<name>A0A438MX62_EXOME</name>
<feature type="region of interest" description="Disordered" evidence="1">
    <location>
        <begin position="128"/>
        <end position="324"/>
    </location>
</feature>
<comment type="caution">
    <text evidence="2">The sequence shown here is derived from an EMBL/GenBank/DDBJ whole genome shotgun (WGS) entry which is preliminary data.</text>
</comment>
<protein>
    <recommendedName>
        <fullName evidence="4">G-patch domain-containing protein</fullName>
    </recommendedName>
</protein>
<feature type="compositionally biased region" description="Basic residues" evidence="1">
    <location>
        <begin position="303"/>
        <end position="314"/>
    </location>
</feature>
<evidence type="ECO:0008006" key="4">
    <source>
        <dbReference type="Google" id="ProtNLM"/>
    </source>
</evidence>
<dbReference type="OrthoDB" id="3366546at2759"/>
<feature type="compositionally biased region" description="Basic and acidic residues" evidence="1">
    <location>
        <begin position="237"/>
        <end position="274"/>
    </location>
</feature>
<accession>A0A438MX62</accession>
<dbReference type="EMBL" id="NAJM01000047">
    <property type="protein sequence ID" value="RVX67503.1"/>
    <property type="molecule type" value="Genomic_DNA"/>
</dbReference>
<dbReference type="Proteomes" id="UP000288859">
    <property type="component" value="Unassembled WGS sequence"/>
</dbReference>
<evidence type="ECO:0000256" key="1">
    <source>
        <dbReference type="SAM" id="MobiDB-lite"/>
    </source>
</evidence>
<feature type="compositionally biased region" description="Basic and acidic residues" evidence="1">
    <location>
        <begin position="315"/>
        <end position="324"/>
    </location>
</feature>
<proteinExistence type="predicted"/>
<dbReference type="VEuPathDB" id="FungiDB:PV10_03734"/>
<reference evidence="2 3" key="1">
    <citation type="submission" date="2017-03" db="EMBL/GenBank/DDBJ databases">
        <title>Genomes of endolithic fungi from Antarctica.</title>
        <authorList>
            <person name="Coleine C."/>
            <person name="Masonjones S."/>
            <person name="Stajich J.E."/>
        </authorList>
    </citation>
    <scope>NUCLEOTIDE SEQUENCE [LARGE SCALE GENOMIC DNA]</scope>
    <source>
        <strain evidence="2 3">CCFEE 6314</strain>
    </source>
</reference>
<sequence>MDAHAHLISLGWAGPGHALDSRPYKQKGHRGLAYDPSQATANTGNGLVRPLLISQRKGNLGIGKKAHEPQAGNDWWLKGFESALGNIGKSESERSSGTSTPVVHSAGKHGGLYSFFVKGQHMEGTIGKATVDESGDDSNSSLSAREGKKENQTTTSPRKRKADDGNGVHNPKSAKSSKKQKTAQDFEQVSQYIALRDQHEKRTSRPVRPSPVEEFRQVGEYLAARSENSKKKKNKHKEGDSDVNTHDEEEMPTEKVETKEERRERRRQRREDKAKRRAARVVNGEADSRPETELEEESASAKATRRAERKKRKADRAARNVEDT</sequence>
<gene>
    <name evidence="2" type="ORF">B0A52_08856</name>
</gene>